<accession>A0ABQ3BSV9</accession>
<keyword evidence="1" id="KW-0677">Repeat</keyword>
<dbReference type="PROSITE" id="PS50005">
    <property type="entry name" value="TPR"/>
    <property type="match status" value="1"/>
</dbReference>
<dbReference type="PANTHER" id="PTHR47870:SF1">
    <property type="entry name" value="CYTOCHROME C-TYPE BIOGENESIS PROTEIN CCMH"/>
    <property type="match status" value="1"/>
</dbReference>
<evidence type="ECO:0000256" key="4">
    <source>
        <dbReference type="PROSITE-ProRule" id="PRU00339"/>
    </source>
</evidence>
<organism evidence="8 9">
    <name type="scientific">Cognatilysobacter xinjiangensis</name>
    <dbReference type="NCBI Taxonomy" id="546892"/>
    <lineage>
        <taxon>Bacteria</taxon>
        <taxon>Pseudomonadati</taxon>
        <taxon>Pseudomonadota</taxon>
        <taxon>Gammaproteobacteria</taxon>
        <taxon>Lysobacterales</taxon>
        <taxon>Lysobacteraceae</taxon>
        <taxon>Cognatilysobacter</taxon>
    </lineage>
</organism>
<gene>
    <name evidence="8" type="primary">cycH</name>
    <name evidence="8" type="ORF">GCM10008101_07400</name>
</gene>
<keyword evidence="5" id="KW-0812">Transmembrane</keyword>
<evidence type="ECO:0000256" key="3">
    <source>
        <dbReference type="ARBA" id="ARBA00022803"/>
    </source>
</evidence>
<evidence type="ECO:0000313" key="9">
    <source>
        <dbReference type="Proteomes" id="UP000643403"/>
    </source>
</evidence>
<dbReference type="Gene3D" id="1.25.40.10">
    <property type="entry name" value="Tetratricopeptide repeat domain"/>
    <property type="match status" value="1"/>
</dbReference>
<evidence type="ECO:0000256" key="1">
    <source>
        <dbReference type="ARBA" id="ARBA00022737"/>
    </source>
</evidence>
<feature type="transmembrane region" description="Helical" evidence="5">
    <location>
        <begin position="30"/>
        <end position="50"/>
    </location>
</feature>
<feature type="repeat" description="TPR" evidence="4">
    <location>
        <begin position="85"/>
        <end position="118"/>
    </location>
</feature>
<dbReference type="InterPro" id="IPR011990">
    <property type="entry name" value="TPR-like_helical_dom_sf"/>
</dbReference>
<keyword evidence="5" id="KW-0472">Membrane</keyword>
<keyword evidence="5" id="KW-1133">Transmembrane helix</keyword>
<keyword evidence="3 4" id="KW-0802">TPR repeat</keyword>
<dbReference type="Pfam" id="PF23914">
    <property type="entry name" value="TPR_CcmH_CycH"/>
    <property type="match status" value="1"/>
</dbReference>
<evidence type="ECO:0000313" key="8">
    <source>
        <dbReference type="EMBL" id="GGZ56499.1"/>
    </source>
</evidence>
<reference evidence="9" key="1">
    <citation type="journal article" date="2019" name="Int. J. Syst. Evol. Microbiol.">
        <title>The Global Catalogue of Microorganisms (GCM) 10K type strain sequencing project: providing services to taxonomists for standard genome sequencing and annotation.</title>
        <authorList>
            <consortium name="The Broad Institute Genomics Platform"/>
            <consortium name="The Broad Institute Genome Sequencing Center for Infectious Disease"/>
            <person name="Wu L."/>
            <person name="Ma J."/>
        </authorList>
    </citation>
    <scope>NUCLEOTIDE SEQUENCE [LARGE SCALE GENOMIC DNA]</scope>
    <source>
        <strain evidence="9">KCTC 22558</strain>
    </source>
</reference>
<dbReference type="InterPro" id="IPR056413">
    <property type="entry name" value="TPR_CcmH_CycH"/>
</dbReference>
<dbReference type="Proteomes" id="UP000643403">
    <property type="component" value="Unassembled WGS sequence"/>
</dbReference>
<feature type="domain" description="Cytochrome c-type biogenesis protein H Ig-like" evidence="6">
    <location>
        <begin position="224"/>
        <end position="327"/>
    </location>
</feature>
<dbReference type="InterPro" id="IPR051263">
    <property type="entry name" value="C-type_cytochrome_biogenesis"/>
</dbReference>
<proteinExistence type="predicted"/>
<dbReference type="SUPFAM" id="SSF48452">
    <property type="entry name" value="TPR-like"/>
    <property type="match status" value="1"/>
</dbReference>
<dbReference type="SMART" id="SM00028">
    <property type="entry name" value="TPR"/>
    <property type="match status" value="2"/>
</dbReference>
<dbReference type="InterPro" id="IPR056412">
    <property type="entry name" value="Ig_CycH"/>
</dbReference>
<keyword evidence="9" id="KW-1185">Reference proteome</keyword>
<dbReference type="InterPro" id="IPR019734">
    <property type="entry name" value="TPR_rpt"/>
</dbReference>
<dbReference type="PANTHER" id="PTHR47870">
    <property type="entry name" value="CYTOCHROME C-TYPE BIOGENESIS PROTEIN CCMH"/>
    <property type="match status" value="1"/>
</dbReference>
<dbReference type="RefSeq" id="WP_189447015.1">
    <property type="nucleotide sequence ID" value="NZ_BMXY01000001.1"/>
</dbReference>
<dbReference type="Pfam" id="PF23892">
    <property type="entry name" value="Ig_CycH"/>
    <property type="match status" value="1"/>
</dbReference>
<evidence type="ECO:0000256" key="2">
    <source>
        <dbReference type="ARBA" id="ARBA00022748"/>
    </source>
</evidence>
<keyword evidence="2" id="KW-0201">Cytochrome c-type biogenesis</keyword>
<dbReference type="EMBL" id="BMXY01000001">
    <property type="protein sequence ID" value="GGZ56499.1"/>
    <property type="molecule type" value="Genomic_DNA"/>
</dbReference>
<feature type="domain" description="Cytochrome c-type biogenesis protein H TPR" evidence="7">
    <location>
        <begin position="75"/>
        <end position="189"/>
    </location>
</feature>
<comment type="caution">
    <text evidence="8">The sequence shown here is derived from an EMBL/GenBank/DDBJ whole genome shotgun (WGS) entry which is preliminary data.</text>
</comment>
<evidence type="ECO:0000259" key="7">
    <source>
        <dbReference type="Pfam" id="PF23914"/>
    </source>
</evidence>
<evidence type="ECO:0000256" key="5">
    <source>
        <dbReference type="SAM" id="Phobius"/>
    </source>
</evidence>
<sequence length="331" mass="35058">MTYGFIAAALALGLVALVLAFWPLIRRSPTLGGLLAGAMLVVVTALYLLVGTPAALDPANVRAPDTLAGAMERLEAELARKPDQPEGWRLLADAYRAQGRLVESARAFEQAARYAPNDADVLAQAAEARAFAAKDRRFDDEAVALLRKALAIDPKHQRSRWFMGVAQRQGGQPAEAAATWQALLADVEPGTAGPLRAQIDSARRDAGLPALTADELPAATSLLVKLDITPALREQLPADAAVFVLAREPGGMPMPVAAKRIALSDLPATVRLSDADSPMPTRRLSQLARVEVLARVSRTGVANAQAGDLESKPVETASSGEVELLIDHARP</sequence>
<name>A0ABQ3BSV9_9GAMM</name>
<evidence type="ECO:0000259" key="6">
    <source>
        <dbReference type="Pfam" id="PF23892"/>
    </source>
</evidence>
<protein>
    <submittedName>
        <fullName evidence="8">Cytochrome c biogenesis protein</fullName>
    </submittedName>
</protein>